<sequence>MNLRHPLARRAALGLLSACALAAASPATWAQGWPTKPVRIVVPYAPGGTSDAAARLLAERLGPVLGQTVVVENRAGASGTTGIDAMARSTDGHTFAFAAISPLTLNPHLQKVPYDPLKDVMPVAAVMYSPIYFVATPAFTGKTFADALAQAKAKPGALNVATSGMGSVGHLMLEHIGKKAGVKFNHIPYKGSGQVINDAAGGQFELFTTNPSPAVNGLIAQGKLRVLAVAAAHRLPAFPDAPTFTELGHPDANLSSVFGVFAPARTPSDVQKRLNTEVNKVLADKDVQERLSKLDNIVSPASVEQFSTQVQREYEANARVIKEAGIKLE</sequence>
<dbReference type="RefSeq" id="WP_316702937.1">
    <property type="nucleotide sequence ID" value="NZ_CP136336.1"/>
</dbReference>
<proteinExistence type="inferred from homology"/>
<dbReference type="InterPro" id="IPR042100">
    <property type="entry name" value="Bug_dom1"/>
</dbReference>
<dbReference type="InterPro" id="IPR005064">
    <property type="entry name" value="BUG"/>
</dbReference>
<gene>
    <name evidence="3" type="ORF">RXV79_08235</name>
</gene>
<dbReference type="PANTHER" id="PTHR42928:SF5">
    <property type="entry name" value="BLR1237 PROTEIN"/>
    <property type="match status" value="1"/>
</dbReference>
<evidence type="ECO:0000256" key="1">
    <source>
        <dbReference type="ARBA" id="ARBA00006987"/>
    </source>
</evidence>
<protein>
    <submittedName>
        <fullName evidence="3">Tripartite tricarboxylate transporter substrate binding protein</fullName>
    </submittedName>
</protein>
<evidence type="ECO:0000256" key="2">
    <source>
        <dbReference type="SAM" id="SignalP"/>
    </source>
</evidence>
<keyword evidence="2" id="KW-0732">Signal</keyword>
<feature type="signal peptide" evidence="2">
    <location>
        <begin position="1"/>
        <end position="30"/>
    </location>
</feature>
<keyword evidence="4" id="KW-1185">Reference proteome</keyword>
<organism evidence="3 4">
    <name type="scientific">Piscinibacter gummiphilus</name>
    <dbReference type="NCBI Taxonomy" id="946333"/>
    <lineage>
        <taxon>Bacteria</taxon>
        <taxon>Pseudomonadati</taxon>
        <taxon>Pseudomonadota</taxon>
        <taxon>Betaproteobacteria</taxon>
        <taxon>Burkholderiales</taxon>
        <taxon>Sphaerotilaceae</taxon>
        <taxon>Piscinibacter</taxon>
    </lineage>
</organism>
<evidence type="ECO:0000313" key="3">
    <source>
        <dbReference type="EMBL" id="WOB10042.1"/>
    </source>
</evidence>
<dbReference type="Gene3D" id="3.40.190.10">
    <property type="entry name" value="Periplasmic binding protein-like II"/>
    <property type="match status" value="1"/>
</dbReference>
<reference evidence="3 4" key="1">
    <citation type="submission" date="2023-10" db="EMBL/GenBank/DDBJ databases">
        <title>Bacteria for the degradation of biodegradable plastic PBAT(Polybutylene adipate terephthalate).</title>
        <authorList>
            <person name="Weon H.-Y."/>
            <person name="Yeon J."/>
        </authorList>
    </citation>
    <scope>NUCLEOTIDE SEQUENCE [LARGE SCALE GENOMIC DNA]</scope>
    <source>
        <strain evidence="3 4">SBD 7-3</strain>
    </source>
</reference>
<dbReference type="Pfam" id="PF03401">
    <property type="entry name" value="TctC"/>
    <property type="match status" value="1"/>
</dbReference>
<evidence type="ECO:0000313" key="4">
    <source>
        <dbReference type="Proteomes" id="UP001303946"/>
    </source>
</evidence>
<name>A0ABZ0CYH9_9BURK</name>
<accession>A0ABZ0CYH9</accession>
<dbReference type="PANTHER" id="PTHR42928">
    <property type="entry name" value="TRICARBOXYLATE-BINDING PROTEIN"/>
    <property type="match status" value="1"/>
</dbReference>
<dbReference type="EMBL" id="CP136336">
    <property type="protein sequence ID" value="WOB10042.1"/>
    <property type="molecule type" value="Genomic_DNA"/>
</dbReference>
<dbReference type="SUPFAM" id="SSF53850">
    <property type="entry name" value="Periplasmic binding protein-like II"/>
    <property type="match status" value="1"/>
</dbReference>
<comment type="similarity">
    <text evidence="1">Belongs to the UPF0065 (bug) family.</text>
</comment>
<dbReference type="CDD" id="cd07012">
    <property type="entry name" value="PBP2_Bug_TTT"/>
    <property type="match status" value="1"/>
</dbReference>
<feature type="chain" id="PRO_5045780761" evidence="2">
    <location>
        <begin position="31"/>
        <end position="329"/>
    </location>
</feature>
<dbReference type="Gene3D" id="3.40.190.150">
    <property type="entry name" value="Bordetella uptake gene, domain 1"/>
    <property type="match status" value="1"/>
</dbReference>
<dbReference type="Proteomes" id="UP001303946">
    <property type="component" value="Chromosome"/>
</dbReference>
<dbReference type="PIRSF" id="PIRSF017082">
    <property type="entry name" value="YflP"/>
    <property type="match status" value="1"/>
</dbReference>